<name>A0A1V6P9B9_PENDC</name>
<gene>
    <name evidence="1" type="ORF">PENDEC_c014G06744</name>
</gene>
<dbReference type="Proteomes" id="UP000191522">
    <property type="component" value="Unassembled WGS sequence"/>
</dbReference>
<dbReference type="InterPro" id="IPR010323">
    <property type="entry name" value="DUF924"/>
</dbReference>
<sequence>MAHLMRSSKSQALRLRSLDLSVSRSLALRRSRRIASNYPRATVRLQHGLSANNSFRTYYSTPTNIASGPSHLKQTLTPALLQHVRNFWFDHLSSEDALILPGQSEMKRWFMRDSEFDQACVAQFQPALEAIIASDASATEILDAVDTSSPLTWLSILLLLDQVPRNCYRGDDSKLVFSRFDPLAEEIALRAVDAGIPTQDSHLRYRLSYRLWFHLPLMHSENLAVHEKAIQMHEETAKDMHDFVRGDASGLDNDEKRCYNVLSSQQDALDMFLSTMLDFEKKHKVIIERFRRYPHRNAPLGRISTAEETEYLESGGETFT</sequence>
<dbReference type="AlphaFoldDB" id="A0A1V6P9B9"/>
<proteinExistence type="predicted"/>
<dbReference type="STRING" id="69771.A0A1V6P9B9"/>
<dbReference type="Pfam" id="PF06041">
    <property type="entry name" value="DUF924"/>
    <property type="match status" value="1"/>
</dbReference>
<reference evidence="2" key="1">
    <citation type="journal article" date="2017" name="Nat. Microbiol.">
        <title>Global analysis of biosynthetic gene clusters reveals vast potential of secondary metabolite production in Penicillium species.</title>
        <authorList>
            <person name="Nielsen J.C."/>
            <person name="Grijseels S."/>
            <person name="Prigent S."/>
            <person name="Ji B."/>
            <person name="Dainat J."/>
            <person name="Nielsen K.F."/>
            <person name="Frisvad J.C."/>
            <person name="Workman M."/>
            <person name="Nielsen J."/>
        </authorList>
    </citation>
    <scope>NUCLEOTIDE SEQUENCE [LARGE SCALE GENOMIC DNA]</scope>
    <source>
        <strain evidence="2">IBT 11843</strain>
    </source>
</reference>
<dbReference type="EMBL" id="MDYL01000014">
    <property type="protein sequence ID" value="OQD73601.1"/>
    <property type="molecule type" value="Genomic_DNA"/>
</dbReference>
<organism evidence="1 2">
    <name type="scientific">Penicillium decumbens</name>
    <dbReference type="NCBI Taxonomy" id="69771"/>
    <lineage>
        <taxon>Eukaryota</taxon>
        <taxon>Fungi</taxon>
        <taxon>Dikarya</taxon>
        <taxon>Ascomycota</taxon>
        <taxon>Pezizomycotina</taxon>
        <taxon>Eurotiomycetes</taxon>
        <taxon>Eurotiomycetidae</taxon>
        <taxon>Eurotiales</taxon>
        <taxon>Aspergillaceae</taxon>
        <taxon>Penicillium</taxon>
    </lineage>
</organism>
<dbReference type="InterPro" id="IPR011990">
    <property type="entry name" value="TPR-like_helical_dom_sf"/>
</dbReference>
<dbReference type="Gene3D" id="1.20.58.320">
    <property type="entry name" value="TPR-like"/>
    <property type="match status" value="1"/>
</dbReference>
<comment type="caution">
    <text evidence="1">The sequence shown here is derived from an EMBL/GenBank/DDBJ whole genome shotgun (WGS) entry which is preliminary data.</text>
</comment>
<protein>
    <recommendedName>
        <fullName evidence="3">DUF924-domain-containing protein</fullName>
    </recommendedName>
</protein>
<dbReference type="OMA" id="NWFYMPL"/>
<dbReference type="Gene3D" id="1.25.40.10">
    <property type="entry name" value="Tetratricopeptide repeat domain"/>
    <property type="match status" value="1"/>
</dbReference>
<dbReference type="SUPFAM" id="SSF48452">
    <property type="entry name" value="TPR-like"/>
    <property type="match status" value="1"/>
</dbReference>
<keyword evidence="2" id="KW-1185">Reference proteome</keyword>
<evidence type="ECO:0008006" key="3">
    <source>
        <dbReference type="Google" id="ProtNLM"/>
    </source>
</evidence>
<accession>A0A1V6P9B9</accession>
<evidence type="ECO:0000313" key="2">
    <source>
        <dbReference type="Proteomes" id="UP000191522"/>
    </source>
</evidence>
<dbReference type="OrthoDB" id="414698at2759"/>
<evidence type="ECO:0000313" key="1">
    <source>
        <dbReference type="EMBL" id="OQD73601.1"/>
    </source>
</evidence>